<reference evidence="1 2" key="1">
    <citation type="submission" date="2015-03" db="EMBL/GenBank/DDBJ databases">
        <authorList>
            <person name="Murphy D."/>
        </authorList>
    </citation>
    <scope>NUCLEOTIDE SEQUENCE [LARGE SCALE GENOMIC DNA]</scope>
    <source>
        <strain evidence="1 2">KMM 520</strain>
    </source>
</reference>
<dbReference type="PATRIC" id="fig|1315283.4.peg.2510"/>
<gene>
    <name evidence="1" type="ORF">PTRA_a2880</name>
</gene>
<dbReference type="Proteomes" id="UP000065261">
    <property type="component" value="Chromosome I"/>
</dbReference>
<evidence type="ECO:0000313" key="1">
    <source>
        <dbReference type="EMBL" id="ALS33922.1"/>
    </source>
</evidence>
<name>A0A0U2X557_9GAMM</name>
<dbReference type="EMBL" id="CP011034">
    <property type="protein sequence ID" value="ALS33922.1"/>
    <property type="molecule type" value="Genomic_DNA"/>
</dbReference>
<accession>A0A0U2X557</accession>
<dbReference type="AlphaFoldDB" id="A0A0U2X557"/>
<protein>
    <submittedName>
        <fullName evidence="1">Uncharacterized protein</fullName>
    </submittedName>
</protein>
<organism evidence="1">
    <name type="scientific">Pseudoalteromonas translucida KMM 520</name>
    <dbReference type="NCBI Taxonomy" id="1315283"/>
    <lineage>
        <taxon>Bacteria</taxon>
        <taxon>Pseudomonadati</taxon>
        <taxon>Pseudomonadota</taxon>
        <taxon>Gammaproteobacteria</taxon>
        <taxon>Alteromonadales</taxon>
        <taxon>Pseudoalteromonadaceae</taxon>
        <taxon>Pseudoalteromonas</taxon>
    </lineage>
</organism>
<dbReference type="KEGG" id="ptn:PTRA_a2880"/>
<sequence length="46" mass="5481">MFLYSIDLTSIFVIAILYRTFTHNFLSPCFYHSAKTQRLSSLQKYD</sequence>
<evidence type="ECO:0000313" key="2">
    <source>
        <dbReference type="Proteomes" id="UP000065261"/>
    </source>
</evidence>
<proteinExistence type="predicted"/>